<organism evidence="2 3">
    <name type="scientific">Propionispora vibrioides</name>
    <dbReference type="NCBI Taxonomy" id="112903"/>
    <lineage>
        <taxon>Bacteria</taxon>
        <taxon>Bacillati</taxon>
        <taxon>Bacillota</taxon>
        <taxon>Negativicutes</taxon>
        <taxon>Selenomonadales</taxon>
        <taxon>Sporomusaceae</taxon>
        <taxon>Propionispora</taxon>
    </lineage>
</organism>
<accession>A0A1H8Y6H6</accession>
<dbReference type="InterPro" id="IPR029064">
    <property type="entry name" value="Ribosomal_eL30-like_sf"/>
</dbReference>
<dbReference type="STRING" id="112903.SAMN04490178_14611"/>
<dbReference type="GO" id="GO:0005840">
    <property type="term" value="C:ribosome"/>
    <property type="evidence" value="ECO:0007669"/>
    <property type="project" value="UniProtKB-KW"/>
</dbReference>
<dbReference type="EMBL" id="FODY01000046">
    <property type="protein sequence ID" value="SEP47603.1"/>
    <property type="molecule type" value="Genomic_DNA"/>
</dbReference>
<dbReference type="InterPro" id="IPR004038">
    <property type="entry name" value="Ribosomal_eL8/eL30/eS12/Gad45"/>
</dbReference>
<proteinExistence type="predicted"/>
<keyword evidence="2" id="KW-0687">Ribonucleoprotein</keyword>
<dbReference type="Proteomes" id="UP000198847">
    <property type="component" value="Unassembled WGS sequence"/>
</dbReference>
<dbReference type="RefSeq" id="WP_091752399.1">
    <property type="nucleotide sequence ID" value="NZ_FODY01000046.1"/>
</dbReference>
<sequence>MSLDVLKQAKKVIGVKQAVKSVEKDKVSLVYIAEDADERVVKPLREVCQQKNVPVETVPTMTELGKACVIEVGAAAVAVLR</sequence>
<dbReference type="AlphaFoldDB" id="A0A1H8Y6H6"/>
<dbReference type="SUPFAM" id="SSF55315">
    <property type="entry name" value="L30e-like"/>
    <property type="match status" value="1"/>
</dbReference>
<feature type="domain" description="Ribosomal protein eL8/eL30/eS12/Gadd45" evidence="1">
    <location>
        <begin position="5"/>
        <end position="80"/>
    </location>
</feature>
<name>A0A1H8Y6H6_9FIRM</name>
<evidence type="ECO:0000313" key="3">
    <source>
        <dbReference type="Proteomes" id="UP000198847"/>
    </source>
</evidence>
<keyword evidence="3" id="KW-1185">Reference proteome</keyword>
<protein>
    <submittedName>
        <fullName evidence="2">Large subunit ribosomal protein L7A</fullName>
    </submittedName>
</protein>
<evidence type="ECO:0000313" key="2">
    <source>
        <dbReference type="EMBL" id="SEP47603.1"/>
    </source>
</evidence>
<dbReference type="OrthoDB" id="1634364at2"/>
<dbReference type="Gene3D" id="3.30.1330.30">
    <property type="match status" value="1"/>
</dbReference>
<keyword evidence="2" id="KW-0689">Ribosomal protein</keyword>
<gene>
    <name evidence="2" type="ORF">SAMN04490178_14611</name>
</gene>
<dbReference type="Pfam" id="PF01248">
    <property type="entry name" value="Ribosomal_L7Ae"/>
    <property type="match status" value="1"/>
</dbReference>
<reference evidence="2 3" key="1">
    <citation type="submission" date="2016-10" db="EMBL/GenBank/DDBJ databases">
        <authorList>
            <person name="de Groot N.N."/>
        </authorList>
    </citation>
    <scope>NUCLEOTIDE SEQUENCE [LARGE SCALE GENOMIC DNA]</scope>
    <source>
        <strain evidence="2 3">DSM 13305</strain>
    </source>
</reference>
<evidence type="ECO:0000259" key="1">
    <source>
        <dbReference type="Pfam" id="PF01248"/>
    </source>
</evidence>